<organism evidence="2 3">
    <name type="scientific">Tetraparma gracilis</name>
    <dbReference type="NCBI Taxonomy" id="2962635"/>
    <lineage>
        <taxon>Eukaryota</taxon>
        <taxon>Sar</taxon>
        <taxon>Stramenopiles</taxon>
        <taxon>Ochrophyta</taxon>
        <taxon>Bolidophyceae</taxon>
        <taxon>Parmales</taxon>
        <taxon>Triparmaceae</taxon>
        <taxon>Tetraparma</taxon>
    </lineage>
</organism>
<protein>
    <submittedName>
        <fullName evidence="2">Uncharacterized protein</fullName>
    </submittedName>
</protein>
<feature type="compositionally biased region" description="Basic and acidic residues" evidence="1">
    <location>
        <begin position="406"/>
        <end position="421"/>
    </location>
</feature>
<evidence type="ECO:0000313" key="3">
    <source>
        <dbReference type="Proteomes" id="UP001165060"/>
    </source>
</evidence>
<dbReference type="PANTHER" id="PTHR37028:SF4">
    <property type="entry name" value="ALMS MOTIF DOMAIN-CONTAINING PROTEIN"/>
    <property type="match status" value="1"/>
</dbReference>
<dbReference type="Proteomes" id="UP001165060">
    <property type="component" value="Unassembled WGS sequence"/>
</dbReference>
<feature type="compositionally biased region" description="Polar residues" evidence="1">
    <location>
        <begin position="324"/>
        <end position="334"/>
    </location>
</feature>
<feature type="region of interest" description="Disordered" evidence="1">
    <location>
        <begin position="280"/>
        <end position="427"/>
    </location>
</feature>
<evidence type="ECO:0000256" key="1">
    <source>
        <dbReference type="SAM" id="MobiDB-lite"/>
    </source>
</evidence>
<feature type="compositionally biased region" description="Low complexity" evidence="1">
    <location>
        <begin position="356"/>
        <end position="373"/>
    </location>
</feature>
<reference evidence="2 3" key="1">
    <citation type="journal article" date="2023" name="Commun. Biol.">
        <title>Genome analysis of Parmales, the sister group of diatoms, reveals the evolutionary specialization of diatoms from phago-mixotrophs to photoautotrophs.</title>
        <authorList>
            <person name="Ban H."/>
            <person name="Sato S."/>
            <person name="Yoshikawa S."/>
            <person name="Yamada K."/>
            <person name="Nakamura Y."/>
            <person name="Ichinomiya M."/>
            <person name="Sato N."/>
            <person name="Blanc-Mathieu R."/>
            <person name="Endo H."/>
            <person name="Kuwata A."/>
            <person name="Ogata H."/>
        </authorList>
    </citation>
    <scope>NUCLEOTIDE SEQUENCE [LARGE SCALE GENOMIC DNA]</scope>
</reference>
<feature type="region of interest" description="Disordered" evidence="1">
    <location>
        <begin position="18"/>
        <end position="174"/>
    </location>
</feature>
<name>A0ABQ6M6K2_9STRA</name>
<gene>
    <name evidence="2" type="ORF">TeGR_g6148</name>
</gene>
<dbReference type="PANTHER" id="PTHR37028">
    <property type="entry name" value="UNNAMED PRODUCT-RELATED"/>
    <property type="match status" value="1"/>
</dbReference>
<comment type="caution">
    <text evidence="2">The sequence shown here is derived from an EMBL/GenBank/DDBJ whole genome shotgun (WGS) entry which is preliminary data.</text>
</comment>
<evidence type="ECO:0000313" key="2">
    <source>
        <dbReference type="EMBL" id="GMI20500.1"/>
    </source>
</evidence>
<feature type="compositionally biased region" description="Basic and acidic residues" evidence="1">
    <location>
        <begin position="152"/>
        <end position="174"/>
    </location>
</feature>
<sequence length="640" mass="70292">MESSQKTAAISSLVAQGKLKQMISEKRASKPAAAAGTPKSTAEKAKLQRLVAERRAQRKANPQQQGHAQQQQGHAQQSVSESIAFPDAPPPSGADSFPPAAFMPPPPPSQATAARAGRSRSATRSRKASNVSSFTEERAMDGCTFAPTINKNSERAARMAKKDTRPATQRLYDERIHLEAKQKMRAKQKEQEKEKEYQEQCLFKPQLVGTPGGKPKQNLTRAGTPVESRYRKVHASPSQRPAPAKDVHCTFTPQVGAVRKSMSSAKMYLKADVFERLQRDQEAEKKEKENENPVFYASDTVKEQNPNPNQKQAQDRSVMDMQTFMGSVQQQQRPGSAPRTRPGSARKSGGGGGSAFGRAAGQRPASAGRSRPTGSGGSVGGGRGGPHGAAGTQEFHEFLARQSQTEMKKQQKLEVLKKQTESTHTPQLCDTTKAMTSDRQGVDFLKRMKQYQIRKDHQYIRLKAQYDKDPELKDGPTLTKKSNELAAGGRSVVEMSTGDMRKREGKLKQLKVRLENEESMKYRDVPETNHAWVDAGAAAASGRVEGKLNILKDPDNYLERLQRDAKKKKDMVRRRQQELEMKELNECTFAPETSECPGYIKRIARSMALTKTSAAGVKGGAAGGVVGGVVDGVDAKPEWR</sequence>
<keyword evidence="3" id="KW-1185">Reference proteome</keyword>
<feature type="compositionally biased region" description="Basic and acidic residues" evidence="1">
    <location>
        <begin position="280"/>
        <end position="291"/>
    </location>
</feature>
<feature type="compositionally biased region" description="Basic residues" evidence="1">
    <location>
        <begin position="117"/>
        <end position="127"/>
    </location>
</feature>
<dbReference type="EMBL" id="BRYB01001206">
    <property type="protein sequence ID" value="GMI20500.1"/>
    <property type="molecule type" value="Genomic_DNA"/>
</dbReference>
<proteinExistence type="predicted"/>
<feature type="compositionally biased region" description="Low complexity" evidence="1">
    <location>
        <begin position="63"/>
        <end position="77"/>
    </location>
</feature>
<feature type="compositionally biased region" description="Basic and acidic residues" evidence="1">
    <location>
        <begin position="41"/>
        <end position="55"/>
    </location>
</feature>
<feature type="region of interest" description="Disordered" evidence="1">
    <location>
        <begin position="203"/>
        <end position="248"/>
    </location>
</feature>
<accession>A0ABQ6M6K2</accession>
<feature type="compositionally biased region" description="Polar residues" evidence="1">
    <location>
        <begin position="303"/>
        <end position="312"/>
    </location>
</feature>
<feature type="compositionally biased region" description="Gly residues" evidence="1">
    <location>
        <begin position="374"/>
        <end position="388"/>
    </location>
</feature>